<keyword evidence="4 6" id="KW-0472">Membrane</keyword>
<sequence length="262" mass="27686">MSSLGFAAADASTMLRRNLKHVVRYPSIPLFVAGIPIVFLLLFVFVLGGTLGSGMGGTRDDYIAYIVPGILMLALTGSAQGTAISVATDMTEGIVARFRTMAISRGAVLTGHVLGSLIQTMAAVLLVAAVAVLIGFRPMGSPAGWLGAFGILTLIALAMTWLTVAMGMNAKSVETASNQPTFLMLMPFLGSGFVPTDSMSDGLRWFADVQPFTPFIESVRGMLMGTPVAGWTMVATLVWCAVISLGGYFCALWLYNRKSVRG</sequence>
<dbReference type="GO" id="GO:0046677">
    <property type="term" value="P:response to antibiotic"/>
    <property type="evidence" value="ECO:0007669"/>
    <property type="project" value="UniProtKB-KW"/>
</dbReference>
<keyword evidence="6" id="KW-0813">Transport</keyword>
<dbReference type="PANTHER" id="PTHR43229:SF2">
    <property type="entry name" value="NODULATION PROTEIN J"/>
    <property type="match status" value="1"/>
</dbReference>
<dbReference type="InterPro" id="IPR047817">
    <property type="entry name" value="ABC2_TM_bact-type"/>
</dbReference>
<evidence type="ECO:0000256" key="6">
    <source>
        <dbReference type="RuleBase" id="RU361157"/>
    </source>
</evidence>
<feature type="transmembrane region" description="Helical" evidence="6">
    <location>
        <begin position="28"/>
        <end position="50"/>
    </location>
</feature>
<evidence type="ECO:0000256" key="4">
    <source>
        <dbReference type="ARBA" id="ARBA00023136"/>
    </source>
</evidence>
<gene>
    <name evidence="8" type="ORF">FQP90_12415</name>
</gene>
<name>A0A558GZX4_PAENT</name>
<dbReference type="InterPro" id="IPR000412">
    <property type="entry name" value="ABC_2_transport"/>
</dbReference>
<accession>A0A558GZX4</accession>
<evidence type="ECO:0000313" key="8">
    <source>
        <dbReference type="EMBL" id="TVU62433.1"/>
    </source>
</evidence>
<dbReference type="AlphaFoldDB" id="A0A558GZX4"/>
<keyword evidence="5" id="KW-0046">Antibiotic resistance</keyword>
<evidence type="ECO:0000256" key="5">
    <source>
        <dbReference type="ARBA" id="ARBA00023251"/>
    </source>
</evidence>
<keyword evidence="3 6" id="KW-1133">Transmembrane helix</keyword>
<evidence type="ECO:0000256" key="2">
    <source>
        <dbReference type="ARBA" id="ARBA00022692"/>
    </source>
</evidence>
<feature type="transmembrane region" description="Helical" evidence="6">
    <location>
        <begin position="108"/>
        <end position="136"/>
    </location>
</feature>
<dbReference type="OrthoDB" id="670210at2"/>
<keyword evidence="2 6" id="KW-0812">Transmembrane</keyword>
<dbReference type="PROSITE" id="PS51012">
    <property type="entry name" value="ABC_TM2"/>
    <property type="match status" value="1"/>
</dbReference>
<dbReference type="InterPro" id="IPR013525">
    <property type="entry name" value="ABC2_TM"/>
</dbReference>
<evidence type="ECO:0000259" key="7">
    <source>
        <dbReference type="PROSITE" id="PS51012"/>
    </source>
</evidence>
<evidence type="ECO:0000256" key="3">
    <source>
        <dbReference type="ARBA" id="ARBA00022989"/>
    </source>
</evidence>
<feature type="transmembrane region" description="Helical" evidence="6">
    <location>
        <begin position="142"/>
        <end position="164"/>
    </location>
</feature>
<feature type="domain" description="ABC transmembrane type-2" evidence="7">
    <location>
        <begin position="27"/>
        <end position="258"/>
    </location>
</feature>
<dbReference type="Proteomes" id="UP000316500">
    <property type="component" value="Unassembled WGS sequence"/>
</dbReference>
<comment type="similarity">
    <text evidence="6">Belongs to the ABC-2 integral membrane protein family.</text>
</comment>
<dbReference type="PIRSF" id="PIRSF006648">
    <property type="entry name" value="DrrB"/>
    <property type="match status" value="1"/>
</dbReference>
<dbReference type="InterPro" id="IPR051784">
    <property type="entry name" value="Nod_factor_ABC_transporter"/>
</dbReference>
<dbReference type="GO" id="GO:0043190">
    <property type="term" value="C:ATP-binding cassette (ABC) transporter complex"/>
    <property type="evidence" value="ECO:0007669"/>
    <property type="project" value="InterPro"/>
</dbReference>
<organism evidence="8 9">
    <name type="scientific">Paenarthrobacter nitroguajacolicus</name>
    <name type="common">Arthrobacter nitroguajacolicus</name>
    <dbReference type="NCBI Taxonomy" id="211146"/>
    <lineage>
        <taxon>Bacteria</taxon>
        <taxon>Bacillati</taxon>
        <taxon>Actinomycetota</taxon>
        <taxon>Actinomycetes</taxon>
        <taxon>Micrococcales</taxon>
        <taxon>Micrococcaceae</taxon>
        <taxon>Paenarthrobacter</taxon>
    </lineage>
</organism>
<protein>
    <recommendedName>
        <fullName evidence="6">Transport permease protein</fullName>
    </recommendedName>
</protein>
<evidence type="ECO:0000313" key="9">
    <source>
        <dbReference type="Proteomes" id="UP000316500"/>
    </source>
</evidence>
<dbReference type="GO" id="GO:0140359">
    <property type="term" value="F:ABC-type transporter activity"/>
    <property type="evidence" value="ECO:0007669"/>
    <property type="project" value="InterPro"/>
</dbReference>
<comment type="caution">
    <text evidence="6">Lacks conserved residue(s) required for the propagation of feature annotation.</text>
</comment>
<proteinExistence type="inferred from homology"/>
<reference evidence="8 9" key="1">
    <citation type="submission" date="2019-07" db="EMBL/GenBank/DDBJ databases">
        <title>Diversity of Bacteria from Kongsfjorden, Arctic.</title>
        <authorList>
            <person name="Yu Y."/>
        </authorList>
    </citation>
    <scope>NUCLEOTIDE SEQUENCE [LARGE SCALE GENOMIC DNA]</scope>
    <source>
        <strain evidence="8 9">SM1928</strain>
    </source>
</reference>
<comment type="caution">
    <text evidence="8">The sequence shown here is derived from an EMBL/GenBank/DDBJ whole genome shotgun (WGS) entry which is preliminary data.</text>
</comment>
<comment type="subcellular location">
    <subcellularLocation>
        <location evidence="6">Cell membrane</location>
        <topology evidence="6">Multi-pass membrane protein</topology>
    </subcellularLocation>
    <subcellularLocation>
        <location evidence="1">Membrane</location>
        <topology evidence="1">Multi-pass membrane protein</topology>
    </subcellularLocation>
</comment>
<dbReference type="RefSeq" id="WP_144650762.1">
    <property type="nucleotide sequence ID" value="NZ_VNFK01000008.1"/>
</dbReference>
<feature type="transmembrane region" description="Helical" evidence="6">
    <location>
        <begin position="228"/>
        <end position="255"/>
    </location>
</feature>
<dbReference type="PANTHER" id="PTHR43229">
    <property type="entry name" value="NODULATION PROTEIN J"/>
    <property type="match status" value="1"/>
</dbReference>
<dbReference type="EMBL" id="VNFK01000008">
    <property type="protein sequence ID" value="TVU62433.1"/>
    <property type="molecule type" value="Genomic_DNA"/>
</dbReference>
<dbReference type="Pfam" id="PF01061">
    <property type="entry name" value="ABC2_membrane"/>
    <property type="match status" value="1"/>
</dbReference>
<keyword evidence="6" id="KW-1003">Cell membrane</keyword>
<evidence type="ECO:0000256" key="1">
    <source>
        <dbReference type="ARBA" id="ARBA00004141"/>
    </source>
</evidence>
<feature type="transmembrane region" description="Helical" evidence="6">
    <location>
        <begin position="62"/>
        <end position="87"/>
    </location>
</feature>